<dbReference type="AlphaFoldDB" id="A0A158KHL0"/>
<dbReference type="EMBL" id="FCNZ02000072">
    <property type="protein sequence ID" value="SAL80587.1"/>
    <property type="molecule type" value="Genomic_DNA"/>
</dbReference>
<comment type="caution">
    <text evidence="1">The sequence shown here is derived from an EMBL/GenBank/DDBJ whole genome shotgun (WGS) entry which is preliminary data.</text>
</comment>
<protein>
    <submittedName>
        <fullName evidence="1">Uncharacterized protein</fullName>
    </submittedName>
</protein>
<organism evidence="1 2">
    <name type="scientific">Caballeronia telluris</name>
    <dbReference type="NCBI Taxonomy" id="326475"/>
    <lineage>
        <taxon>Bacteria</taxon>
        <taxon>Pseudomonadati</taxon>
        <taxon>Pseudomonadota</taxon>
        <taxon>Betaproteobacteria</taxon>
        <taxon>Burkholderiales</taxon>
        <taxon>Burkholderiaceae</taxon>
        <taxon>Caballeronia</taxon>
    </lineage>
</organism>
<dbReference type="RefSeq" id="WP_087633936.1">
    <property type="nucleotide sequence ID" value="NZ_FCNZ02000072.1"/>
</dbReference>
<evidence type="ECO:0000313" key="2">
    <source>
        <dbReference type="Proteomes" id="UP000054717"/>
    </source>
</evidence>
<keyword evidence="2" id="KW-1185">Reference proteome</keyword>
<sequence length="62" mass="7369">MTRFVNPARRDWRRANGARVNRKLDEGLALRALPRHTNIATTRIYERRKSRLEDSPTFKVAY</sequence>
<dbReference type="Proteomes" id="UP000054717">
    <property type="component" value="Unassembled WGS sequence"/>
</dbReference>
<reference evidence="1" key="1">
    <citation type="submission" date="2016-01" db="EMBL/GenBank/DDBJ databases">
        <authorList>
            <person name="Peeters Charlotte."/>
        </authorList>
    </citation>
    <scope>NUCLEOTIDE SEQUENCE</scope>
    <source>
        <strain evidence="1">LMG 22936</strain>
    </source>
</reference>
<accession>A0A158KHL0</accession>
<name>A0A158KHL0_9BURK</name>
<gene>
    <name evidence="1" type="ORF">AWB66_06278</name>
</gene>
<evidence type="ECO:0000313" key="1">
    <source>
        <dbReference type="EMBL" id="SAL80587.1"/>
    </source>
</evidence>
<proteinExistence type="predicted"/>